<dbReference type="InterPro" id="IPR027417">
    <property type="entry name" value="P-loop_NTPase"/>
</dbReference>
<reference evidence="4" key="1">
    <citation type="submission" date="2022-07" db="EMBL/GenBank/DDBJ databases">
        <title>Genome Sequence of Leucocoprinus birnbaumii.</title>
        <authorList>
            <person name="Buettner E."/>
        </authorList>
    </citation>
    <scope>NUCLEOTIDE SEQUENCE</scope>
    <source>
        <strain evidence="4">VT141</strain>
    </source>
</reference>
<dbReference type="EMBL" id="JANIEX010001684">
    <property type="protein sequence ID" value="KAJ3555417.1"/>
    <property type="molecule type" value="Genomic_DNA"/>
</dbReference>
<dbReference type="PANTHER" id="PTHR10039:SF17">
    <property type="entry name" value="FUNGAL STAND N-TERMINAL GOODBYE DOMAIN-CONTAINING PROTEIN-RELATED"/>
    <property type="match status" value="1"/>
</dbReference>
<evidence type="ECO:0000313" key="5">
    <source>
        <dbReference type="Proteomes" id="UP001213000"/>
    </source>
</evidence>
<dbReference type="Proteomes" id="UP001213000">
    <property type="component" value="Unassembled WGS sequence"/>
</dbReference>
<feature type="compositionally biased region" description="Polar residues" evidence="2">
    <location>
        <begin position="767"/>
        <end position="777"/>
    </location>
</feature>
<dbReference type="Gene3D" id="3.40.50.300">
    <property type="entry name" value="P-loop containing nucleotide triphosphate hydrolases"/>
    <property type="match status" value="1"/>
</dbReference>
<dbReference type="PANTHER" id="PTHR10039">
    <property type="entry name" value="AMELOGENIN"/>
    <property type="match status" value="1"/>
</dbReference>
<dbReference type="InterPro" id="IPR056884">
    <property type="entry name" value="NPHP3-like_N"/>
</dbReference>
<evidence type="ECO:0000256" key="2">
    <source>
        <dbReference type="SAM" id="MobiDB-lite"/>
    </source>
</evidence>
<keyword evidence="5" id="KW-1185">Reference proteome</keyword>
<gene>
    <name evidence="4" type="ORF">NP233_g12211</name>
</gene>
<evidence type="ECO:0000313" key="4">
    <source>
        <dbReference type="EMBL" id="KAJ3555417.1"/>
    </source>
</evidence>
<sequence length="886" mass="99640">MFHNAQNFSVNGGNFYNQQNTYHFHSNNQNGIALLLDASTPEAAVDSVERNYTPRCFPGTREQYIEDITNWATSSSIYRPQIYWMKGPAGVGKSSIAQTSAMKVQEVGCLGAAFFFSINGRRNDHKRLFPSLAHQLSTVLLDYRNIVNEQVLIDSTVFNKTMRAQFWFLIAGPLRKLNELGKKVPRMSIFIDGLDECKDKDAQVEIIEIIAESIQGKSTPFQWAIFSREEPRISSTFDLPKISLYCHVIYLPISRDTDKEIEAYLRGEFKNILRRRFGSLTLSYPWPREEDIRKLVDAAAGLFAFAATIVRFIGSYSHSGFEKALQAVLDTIVNPCPHSFPVFANLDRLYTLILQGVPADITSPTNLLLFRMSQHRQSPIPFVVSTLCNRLDISEAAFKSICCYLHAVLVYHAPPVETPEMFALDLRSYLEQDFSLESNTTLHNQLKQSSGTIGFLHKSFYDFLRDPNRSGSVFNPGIVMTRQLLHHYHQHLRFACLYVARSSRLELVSDAGALQVDPSLFLSWPTGSKLFDSWLALYSFCLYSGPLTGHNTALPFCLYRCMVYLPGEVMEEIDFRKALVALGMTRTREWHYQSFVGDFHNGEGVTFHCCKQDIYNKYGISLLQMALDAKRLDIVTPFRPDHTPSVFMSAQSSSSLSKLGRHHGLHTVGIGKKSVIWYWEYDEKNDCYYEFQTLGYTKAMRIFQSEKYKMWNESWVPPPQLLEENPAETNAPTPSSLASSSTDPVKPLPTSPSTPTLSVIAEESSAKDGSNTSTTRKTAPAATSRSNANANSNACTVTTNQQTPCNGSATPRALVPVNQSGSRPQKNKRPLVYLSTELVVKFGLEISQLDIDTIGTHQDDEIKIDPIVMDSSSALIIVLCRHASLM</sequence>
<feature type="compositionally biased region" description="Low complexity" evidence="2">
    <location>
        <begin position="731"/>
        <end position="742"/>
    </location>
</feature>
<protein>
    <recommendedName>
        <fullName evidence="3">Nephrocystin 3-like N-terminal domain-containing protein</fullName>
    </recommendedName>
</protein>
<dbReference type="AlphaFoldDB" id="A0AAD5VET8"/>
<name>A0AAD5VET8_9AGAR</name>
<keyword evidence="1" id="KW-0677">Repeat</keyword>
<feature type="region of interest" description="Disordered" evidence="2">
    <location>
        <begin position="720"/>
        <end position="828"/>
    </location>
</feature>
<evidence type="ECO:0000259" key="3">
    <source>
        <dbReference type="Pfam" id="PF24883"/>
    </source>
</evidence>
<proteinExistence type="predicted"/>
<feature type="compositionally biased region" description="Low complexity" evidence="2">
    <location>
        <begin position="778"/>
        <end position="800"/>
    </location>
</feature>
<evidence type="ECO:0000256" key="1">
    <source>
        <dbReference type="ARBA" id="ARBA00022737"/>
    </source>
</evidence>
<accession>A0AAD5VET8</accession>
<dbReference type="Pfam" id="PF24883">
    <property type="entry name" value="NPHP3_N"/>
    <property type="match status" value="1"/>
</dbReference>
<feature type="domain" description="Nephrocystin 3-like N-terminal" evidence="3">
    <location>
        <begin position="67"/>
        <end position="228"/>
    </location>
</feature>
<dbReference type="SUPFAM" id="SSF52540">
    <property type="entry name" value="P-loop containing nucleoside triphosphate hydrolases"/>
    <property type="match status" value="1"/>
</dbReference>
<organism evidence="4 5">
    <name type="scientific">Leucocoprinus birnbaumii</name>
    <dbReference type="NCBI Taxonomy" id="56174"/>
    <lineage>
        <taxon>Eukaryota</taxon>
        <taxon>Fungi</taxon>
        <taxon>Dikarya</taxon>
        <taxon>Basidiomycota</taxon>
        <taxon>Agaricomycotina</taxon>
        <taxon>Agaricomycetes</taxon>
        <taxon>Agaricomycetidae</taxon>
        <taxon>Agaricales</taxon>
        <taxon>Agaricineae</taxon>
        <taxon>Agaricaceae</taxon>
        <taxon>Leucocoprinus</taxon>
    </lineage>
</organism>
<comment type="caution">
    <text evidence="4">The sequence shown here is derived from an EMBL/GenBank/DDBJ whole genome shotgun (WGS) entry which is preliminary data.</text>
</comment>